<dbReference type="GO" id="GO:0016788">
    <property type="term" value="F:hydrolase activity, acting on ester bonds"/>
    <property type="evidence" value="ECO:0007669"/>
    <property type="project" value="UniProtKB-UniRule"/>
</dbReference>
<keyword evidence="2 5" id="KW-0690">Ribosome biogenesis</keyword>
<name>I3CKN5_9GAMM</name>
<keyword evidence="4 5" id="KW-0378">Hydrolase</keyword>
<protein>
    <recommendedName>
        <fullName evidence="5">Putative pre-16S rRNA nuclease</fullName>
        <ecNumber evidence="5">3.1.-.-</ecNumber>
    </recommendedName>
</protein>
<evidence type="ECO:0000313" key="8">
    <source>
        <dbReference type="Proteomes" id="UP000005744"/>
    </source>
</evidence>
<comment type="similarity">
    <text evidence="5">Belongs to the YqgF HJR family.</text>
</comment>
<dbReference type="PANTHER" id="PTHR33317:SF4">
    <property type="entry name" value="POLYNUCLEOTIDYL TRANSFERASE, RIBONUCLEASE H-LIKE SUPERFAMILY PROTEIN"/>
    <property type="match status" value="1"/>
</dbReference>
<reference evidence="7 8" key="1">
    <citation type="submission" date="2011-11" db="EMBL/GenBank/DDBJ databases">
        <title>Improved High-Quality Draft sequence of Beggiatoa alba B18lD.</title>
        <authorList>
            <consortium name="US DOE Joint Genome Institute"/>
            <person name="Lucas S."/>
            <person name="Han J."/>
            <person name="Lapidus A."/>
            <person name="Cheng J.-F."/>
            <person name="Goodwin L."/>
            <person name="Pitluck S."/>
            <person name="Peters L."/>
            <person name="Mikhailova N."/>
            <person name="Held B."/>
            <person name="Detter J.C."/>
            <person name="Han C."/>
            <person name="Tapia R."/>
            <person name="Land M."/>
            <person name="Hauser L."/>
            <person name="Kyrpides N."/>
            <person name="Ivanova N."/>
            <person name="Pagani I."/>
            <person name="Samuel K."/>
            <person name="Teske A."/>
            <person name="Mueller J."/>
            <person name="Woyke T."/>
        </authorList>
    </citation>
    <scope>NUCLEOTIDE SEQUENCE [LARGE SCALE GENOMIC DNA]</scope>
    <source>
        <strain evidence="7 8">B18LD</strain>
    </source>
</reference>
<dbReference type="HOGENOM" id="CLU_098240_3_0_6"/>
<dbReference type="InterPro" id="IPR012337">
    <property type="entry name" value="RNaseH-like_sf"/>
</dbReference>
<evidence type="ECO:0000256" key="3">
    <source>
        <dbReference type="ARBA" id="ARBA00022722"/>
    </source>
</evidence>
<sequence>MSTNRYLTVLGFDYGSRRIGIAVGQTFTASARPLKVIACDKFNAPDWASIHAVIQEWSPQRLVVGVPYTLNGAETETTLAARHFSEALQARYNLPVDLIDETLSSIAAEQAISERFSAKSKSKAKPALDAVAAQVILETWFAEYANTESL</sequence>
<evidence type="ECO:0000313" key="7">
    <source>
        <dbReference type="EMBL" id="EIJ44178.1"/>
    </source>
</evidence>
<comment type="subcellular location">
    <subcellularLocation>
        <location evidence="5">Cytoplasm</location>
    </subcellularLocation>
</comment>
<dbReference type="Gene3D" id="3.30.420.140">
    <property type="entry name" value="YqgF/RNase H-like domain"/>
    <property type="match status" value="1"/>
</dbReference>
<evidence type="ECO:0000256" key="4">
    <source>
        <dbReference type="ARBA" id="ARBA00022801"/>
    </source>
</evidence>
<keyword evidence="3 5" id="KW-0540">Nuclease</keyword>
<feature type="domain" description="YqgF/RNase H-like" evidence="6">
    <location>
        <begin position="7"/>
        <end position="108"/>
    </location>
</feature>
<dbReference type="CDD" id="cd16964">
    <property type="entry name" value="YqgF"/>
    <property type="match status" value="1"/>
</dbReference>
<dbReference type="GO" id="GO:0004518">
    <property type="term" value="F:nuclease activity"/>
    <property type="evidence" value="ECO:0007669"/>
    <property type="project" value="UniProtKB-KW"/>
</dbReference>
<keyword evidence="8" id="KW-1185">Reference proteome</keyword>
<dbReference type="STRING" id="395493.BegalDRAFT_3360"/>
<dbReference type="GO" id="GO:0000967">
    <property type="term" value="P:rRNA 5'-end processing"/>
    <property type="evidence" value="ECO:0007669"/>
    <property type="project" value="UniProtKB-UniRule"/>
</dbReference>
<keyword evidence="1 5" id="KW-0963">Cytoplasm</keyword>
<dbReference type="InterPro" id="IPR005227">
    <property type="entry name" value="YqgF"/>
</dbReference>
<dbReference type="GO" id="GO:0005829">
    <property type="term" value="C:cytosol"/>
    <property type="evidence" value="ECO:0007669"/>
    <property type="project" value="TreeGrafter"/>
</dbReference>
<dbReference type="OrthoDB" id="9796140at2"/>
<dbReference type="RefSeq" id="WP_002692010.1">
    <property type="nucleotide sequence ID" value="NZ_JH600070.1"/>
</dbReference>
<dbReference type="Proteomes" id="UP000005744">
    <property type="component" value="Unassembled WGS sequence"/>
</dbReference>
<dbReference type="NCBIfam" id="TIGR00250">
    <property type="entry name" value="RNAse_H_YqgF"/>
    <property type="match status" value="1"/>
</dbReference>
<evidence type="ECO:0000256" key="5">
    <source>
        <dbReference type="HAMAP-Rule" id="MF_00651"/>
    </source>
</evidence>
<dbReference type="eggNOG" id="COG0816">
    <property type="taxonomic scope" value="Bacteria"/>
</dbReference>
<dbReference type="Pfam" id="PF03652">
    <property type="entry name" value="RuvX"/>
    <property type="match status" value="1"/>
</dbReference>
<organism evidence="7 8">
    <name type="scientific">Beggiatoa alba B18LD</name>
    <dbReference type="NCBI Taxonomy" id="395493"/>
    <lineage>
        <taxon>Bacteria</taxon>
        <taxon>Pseudomonadati</taxon>
        <taxon>Pseudomonadota</taxon>
        <taxon>Gammaproteobacteria</taxon>
        <taxon>Thiotrichales</taxon>
        <taxon>Thiotrichaceae</taxon>
        <taxon>Beggiatoa</taxon>
    </lineage>
</organism>
<dbReference type="SMART" id="SM00732">
    <property type="entry name" value="YqgFc"/>
    <property type="match status" value="1"/>
</dbReference>
<dbReference type="PANTHER" id="PTHR33317">
    <property type="entry name" value="POLYNUCLEOTIDYL TRANSFERASE, RIBONUCLEASE H-LIKE SUPERFAMILY PROTEIN"/>
    <property type="match status" value="1"/>
</dbReference>
<dbReference type="SUPFAM" id="SSF53098">
    <property type="entry name" value="Ribonuclease H-like"/>
    <property type="match status" value="1"/>
</dbReference>
<dbReference type="EMBL" id="JH600070">
    <property type="protein sequence ID" value="EIJ44178.1"/>
    <property type="molecule type" value="Genomic_DNA"/>
</dbReference>
<dbReference type="InterPro" id="IPR006641">
    <property type="entry name" value="YqgF/RNaseH-like_dom"/>
</dbReference>
<proteinExistence type="inferred from homology"/>
<dbReference type="InterPro" id="IPR037027">
    <property type="entry name" value="YqgF/RNaseH-like_dom_sf"/>
</dbReference>
<evidence type="ECO:0000256" key="2">
    <source>
        <dbReference type="ARBA" id="ARBA00022517"/>
    </source>
</evidence>
<dbReference type="HAMAP" id="MF_00651">
    <property type="entry name" value="Nuclease_YqgF"/>
    <property type="match status" value="1"/>
</dbReference>
<gene>
    <name evidence="7" type="ORF">BegalDRAFT_3360</name>
</gene>
<comment type="function">
    <text evidence="5">Could be a nuclease involved in processing of the 5'-end of pre-16S rRNA.</text>
</comment>
<evidence type="ECO:0000259" key="6">
    <source>
        <dbReference type="SMART" id="SM00732"/>
    </source>
</evidence>
<dbReference type="EC" id="3.1.-.-" evidence="5"/>
<accession>I3CKN5</accession>
<dbReference type="AlphaFoldDB" id="I3CKN5"/>
<evidence type="ECO:0000256" key="1">
    <source>
        <dbReference type="ARBA" id="ARBA00022490"/>
    </source>
</evidence>